<evidence type="ECO:0000256" key="5">
    <source>
        <dbReference type="RuleBase" id="RU004175"/>
    </source>
</evidence>
<feature type="binding site" evidence="3">
    <location>
        <position position="420"/>
    </location>
    <ligand>
        <name>Zn(2+)</name>
        <dbReference type="ChEBI" id="CHEBI:29105"/>
    </ligand>
</feature>
<feature type="binding site" evidence="3">
    <location>
        <position position="420"/>
    </location>
    <ligand>
        <name>substrate</name>
    </ligand>
</feature>
<gene>
    <name evidence="3 6" type="primary">hisD</name>
    <name evidence="6" type="ORF">MLD63_08085</name>
</gene>
<evidence type="ECO:0000256" key="1">
    <source>
        <dbReference type="ARBA" id="ARBA00010178"/>
    </source>
</evidence>
<dbReference type="PANTHER" id="PTHR21256:SF2">
    <property type="entry name" value="HISTIDINE BIOSYNTHESIS TRIFUNCTIONAL PROTEIN"/>
    <property type="match status" value="1"/>
</dbReference>
<dbReference type="PRINTS" id="PR00083">
    <property type="entry name" value="HOLDHDRGNASE"/>
</dbReference>
<dbReference type="PIRSF" id="PIRSF000099">
    <property type="entry name" value="Histidinol_dh"/>
    <property type="match status" value="1"/>
</dbReference>
<proteinExistence type="inferred from homology"/>
<dbReference type="CDD" id="cd06572">
    <property type="entry name" value="Histidinol_dh"/>
    <property type="match status" value="1"/>
</dbReference>
<evidence type="ECO:0000313" key="7">
    <source>
        <dbReference type="Proteomes" id="UP001203945"/>
    </source>
</evidence>
<comment type="similarity">
    <text evidence="1 3 4 5">Belongs to the histidinol dehydrogenase family.</text>
</comment>
<dbReference type="HAMAP" id="MF_01024">
    <property type="entry name" value="HisD"/>
    <property type="match status" value="1"/>
</dbReference>
<feature type="active site" description="Proton acceptor" evidence="3">
    <location>
        <position position="328"/>
    </location>
</feature>
<protein>
    <recommendedName>
        <fullName evidence="3">Histidinol dehydrogenase</fullName>
        <shortName evidence="3">HDH</shortName>
        <ecNumber evidence="3">1.1.1.23</ecNumber>
    </recommendedName>
</protein>
<dbReference type="InterPro" id="IPR012131">
    <property type="entry name" value="Hstdl_DH"/>
</dbReference>
<feature type="binding site" evidence="3">
    <location>
        <position position="415"/>
    </location>
    <ligand>
        <name>substrate</name>
    </ligand>
</feature>
<keyword evidence="7" id="KW-1185">Reference proteome</keyword>
<dbReference type="EC" id="1.1.1.23" evidence="3"/>
<dbReference type="NCBIfam" id="TIGR00069">
    <property type="entry name" value="hisD"/>
    <property type="match status" value="1"/>
</dbReference>
<feature type="binding site" evidence="3">
    <location>
        <position position="259"/>
    </location>
    <ligand>
        <name>substrate</name>
    </ligand>
</feature>
<keyword evidence="3" id="KW-0028">Amino-acid biosynthesis</keyword>
<comment type="cofactor">
    <cofactor evidence="3">
        <name>Zn(2+)</name>
        <dbReference type="ChEBI" id="CHEBI:29105"/>
    </cofactor>
    <text evidence="3">Binds 1 zinc ion per subunit.</text>
</comment>
<dbReference type="GO" id="GO:0004399">
    <property type="term" value="F:histidinol dehydrogenase activity"/>
    <property type="evidence" value="ECO:0007669"/>
    <property type="project" value="UniProtKB-EC"/>
</dbReference>
<organism evidence="6 7">
    <name type="scientific">Paracoccus albicereus</name>
    <dbReference type="NCBI Taxonomy" id="2922394"/>
    <lineage>
        <taxon>Bacteria</taxon>
        <taxon>Pseudomonadati</taxon>
        <taxon>Pseudomonadota</taxon>
        <taxon>Alphaproteobacteria</taxon>
        <taxon>Rhodobacterales</taxon>
        <taxon>Paracoccaceae</taxon>
        <taxon>Paracoccus</taxon>
    </lineage>
</organism>
<feature type="binding site" evidence="3">
    <location>
        <position position="262"/>
    </location>
    <ligand>
        <name>substrate</name>
    </ligand>
</feature>
<evidence type="ECO:0000256" key="3">
    <source>
        <dbReference type="HAMAP-Rule" id="MF_01024"/>
    </source>
</evidence>
<feature type="binding site" evidence="3">
    <location>
        <position position="361"/>
    </location>
    <ligand>
        <name>Zn(2+)</name>
        <dbReference type="ChEBI" id="CHEBI:29105"/>
    </ligand>
</feature>
<dbReference type="Proteomes" id="UP001203945">
    <property type="component" value="Unassembled WGS sequence"/>
</dbReference>
<keyword evidence="3" id="KW-0862">Zinc</keyword>
<comment type="function">
    <text evidence="3">Catalyzes the sequential NAD-dependent oxidations of L-histidinol to L-histidinaldehyde and then to L-histidine.</text>
</comment>
<keyword evidence="3" id="KW-0520">NAD</keyword>
<reference evidence="6 7" key="1">
    <citation type="submission" date="2022-03" db="EMBL/GenBank/DDBJ databases">
        <authorList>
            <person name="He Y."/>
        </authorList>
    </citation>
    <scope>NUCLEOTIDE SEQUENCE [LARGE SCALE GENOMIC DNA]</scope>
    <source>
        <strain evidence="6 7">TK19116</strain>
    </source>
</reference>
<feature type="binding site" evidence="3">
    <location>
        <position position="262"/>
    </location>
    <ligand>
        <name>Zn(2+)</name>
        <dbReference type="ChEBI" id="CHEBI:29105"/>
    </ligand>
</feature>
<comment type="pathway">
    <text evidence="3">Amino-acid biosynthesis; L-histidine biosynthesis; L-histidine from 5-phospho-alpha-D-ribose 1-diphosphate: step 9/9.</text>
</comment>
<evidence type="ECO:0000256" key="2">
    <source>
        <dbReference type="ARBA" id="ARBA00023002"/>
    </source>
</evidence>
<dbReference type="InterPro" id="IPR022695">
    <property type="entry name" value="Histidinol_DH_monofunct"/>
</dbReference>
<accession>A0ABT1MU45</accession>
<dbReference type="EMBL" id="JAKZEU010000002">
    <property type="protein sequence ID" value="MCQ0970381.1"/>
    <property type="molecule type" value="Genomic_DNA"/>
</dbReference>
<dbReference type="Gene3D" id="3.40.50.1980">
    <property type="entry name" value="Nitrogenase molybdenum iron protein domain"/>
    <property type="match status" value="2"/>
</dbReference>
<comment type="catalytic activity">
    <reaction evidence="3">
        <text>L-histidinol + 2 NAD(+) + H2O = L-histidine + 2 NADH + 3 H(+)</text>
        <dbReference type="Rhea" id="RHEA:20641"/>
        <dbReference type="ChEBI" id="CHEBI:15377"/>
        <dbReference type="ChEBI" id="CHEBI:15378"/>
        <dbReference type="ChEBI" id="CHEBI:57540"/>
        <dbReference type="ChEBI" id="CHEBI:57595"/>
        <dbReference type="ChEBI" id="CHEBI:57699"/>
        <dbReference type="ChEBI" id="CHEBI:57945"/>
        <dbReference type="EC" id="1.1.1.23"/>
    </reaction>
</comment>
<feature type="binding site" evidence="3">
    <location>
        <position position="214"/>
    </location>
    <ligand>
        <name>NAD(+)</name>
        <dbReference type="ChEBI" id="CHEBI:57540"/>
    </ligand>
</feature>
<keyword evidence="2 3" id="KW-0560">Oxidoreductase</keyword>
<sequence length="434" mass="45829">MPHFLTTTDDDFERRFMAILSAKREDQGDVGDAVAAIIADVRARGDVALVELTSRFDRLDLTPDTMRITPDDIARETASVAEEDRAALSMAVKRIRAYHARQMPEDLSFTDPEGATLGWRWTPVSAAGLYVPGGQASYPSSVLMNAIPARVAGVERLVICVPTPGGETNPLVLLAAEMAGVAEIYRIGGAQAIAAMAYGTATIAPVDKITGPGNAYVAAAKRQVFGRVGIDMIAGPSEVLIIADGQQDPDWLALDLLAQAEHDADAQSILITPDADLARAVTASVERLLPDLPRADIAGASWRDHGTVIVVRDLDEAAKLSNRIAPEHLELVTGDPDALAAKCHHAGAIFLGPFTPEAVGDYVSGPNHVLPTARSARFSSGLSVMDFLKRTTIARLSPGALAEIGPAAVRLAASEGLHAHGLSVQARLARLNEG</sequence>
<feature type="binding site" evidence="3">
    <location>
        <position position="328"/>
    </location>
    <ligand>
        <name>substrate</name>
    </ligand>
</feature>
<evidence type="ECO:0000313" key="6">
    <source>
        <dbReference type="EMBL" id="MCQ0970381.1"/>
    </source>
</evidence>
<keyword evidence="3" id="KW-0479">Metal-binding</keyword>
<dbReference type="PANTHER" id="PTHR21256">
    <property type="entry name" value="HISTIDINOL DEHYDROGENASE HDH"/>
    <property type="match status" value="1"/>
</dbReference>
<dbReference type="InterPro" id="IPR016161">
    <property type="entry name" value="Ald_DH/histidinol_DH"/>
</dbReference>
<dbReference type="SUPFAM" id="SSF53720">
    <property type="entry name" value="ALDH-like"/>
    <property type="match status" value="1"/>
</dbReference>
<feature type="binding site" evidence="3">
    <location>
        <position position="237"/>
    </location>
    <ligand>
        <name>substrate</name>
    </ligand>
</feature>
<feature type="binding site" evidence="3">
    <location>
        <position position="130"/>
    </location>
    <ligand>
        <name>NAD(+)</name>
        <dbReference type="ChEBI" id="CHEBI:57540"/>
    </ligand>
</feature>
<dbReference type="Gene3D" id="1.20.5.1300">
    <property type="match status" value="1"/>
</dbReference>
<feature type="binding site" evidence="3">
    <location>
        <position position="191"/>
    </location>
    <ligand>
        <name>NAD(+)</name>
        <dbReference type="ChEBI" id="CHEBI:57540"/>
    </ligand>
</feature>
<feature type="active site" description="Proton acceptor" evidence="3">
    <location>
        <position position="327"/>
    </location>
</feature>
<feature type="binding site" evidence="3">
    <location>
        <position position="361"/>
    </location>
    <ligand>
        <name>substrate</name>
    </ligand>
</feature>
<keyword evidence="3" id="KW-0368">Histidine biosynthesis</keyword>
<dbReference type="Pfam" id="PF00815">
    <property type="entry name" value="Histidinol_dh"/>
    <property type="match status" value="1"/>
</dbReference>
<name>A0ABT1MU45_9RHOB</name>
<dbReference type="RefSeq" id="WP_255329356.1">
    <property type="nucleotide sequence ID" value="NZ_JAKZEU010000002.1"/>
</dbReference>
<comment type="caution">
    <text evidence="6">The sequence shown here is derived from an EMBL/GenBank/DDBJ whole genome shotgun (WGS) entry which is preliminary data.</text>
</comment>
<feature type="binding site" evidence="3">
    <location>
        <position position="259"/>
    </location>
    <ligand>
        <name>Zn(2+)</name>
        <dbReference type="ChEBI" id="CHEBI:29105"/>
    </ligand>
</feature>
<evidence type="ECO:0000256" key="4">
    <source>
        <dbReference type="PIRNR" id="PIRNR000099"/>
    </source>
</evidence>